<keyword evidence="2" id="KW-1185">Reference proteome</keyword>
<protein>
    <submittedName>
        <fullName evidence="1">Uncharacterized protein</fullName>
    </submittedName>
</protein>
<dbReference type="Proteomes" id="UP000315295">
    <property type="component" value="Unassembled WGS sequence"/>
</dbReference>
<dbReference type="EMBL" id="VIEB01000887">
    <property type="protein sequence ID" value="TQD78846.1"/>
    <property type="molecule type" value="Genomic_DNA"/>
</dbReference>
<name>A0A540KXA3_MALBA</name>
<organism evidence="1 2">
    <name type="scientific">Malus baccata</name>
    <name type="common">Siberian crab apple</name>
    <name type="synonym">Pyrus baccata</name>
    <dbReference type="NCBI Taxonomy" id="106549"/>
    <lineage>
        <taxon>Eukaryota</taxon>
        <taxon>Viridiplantae</taxon>
        <taxon>Streptophyta</taxon>
        <taxon>Embryophyta</taxon>
        <taxon>Tracheophyta</taxon>
        <taxon>Spermatophyta</taxon>
        <taxon>Magnoliopsida</taxon>
        <taxon>eudicotyledons</taxon>
        <taxon>Gunneridae</taxon>
        <taxon>Pentapetalae</taxon>
        <taxon>rosids</taxon>
        <taxon>fabids</taxon>
        <taxon>Rosales</taxon>
        <taxon>Rosaceae</taxon>
        <taxon>Amygdaloideae</taxon>
        <taxon>Maleae</taxon>
        <taxon>Malus</taxon>
    </lineage>
</organism>
<sequence length="262" mass="29843">MRTNAKKIDSPIAFSTTIPICSEDIIVMKFSWPLKAAKKQCSPPNVWLKLKRKTISGMKSVIAEIIVLGLAMKCERVFDEKTKGQLYIILPSSVGASGYSDIAARGTHSPLVIKHVYNCEVLPFNASGRHSVNHARALIRLTISPTNFEEVIVDSNHLVWNYYQGRYAQAMDDNEVELVEICAMFEVESALRYYEGHNRGYIVGFARHDHRNGWDAYCKLVEIQKVNLKCLRKRHGKRLLLWTLRLPVKVRALQKKVSLLMS</sequence>
<comment type="caution">
    <text evidence="1">The sequence shown here is derived from an EMBL/GenBank/DDBJ whole genome shotgun (WGS) entry which is preliminary data.</text>
</comment>
<dbReference type="AlphaFoldDB" id="A0A540KXA3"/>
<evidence type="ECO:0000313" key="2">
    <source>
        <dbReference type="Proteomes" id="UP000315295"/>
    </source>
</evidence>
<accession>A0A540KXA3</accession>
<gene>
    <name evidence="1" type="ORF">C1H46_035577</name>
</gene>
<evidence type="ECO:0000313" key="1">
    <source>
        <dbReference type="EMBL" id="TQD78846.1"/>
    </source>
</evidence>
<reference evidence="1 2" key="1">
    <citation type="journal article" date="2019" name="G3 (Bethesda)">
        <title>Sequencing of a Wild Apple (Malus baccata) Genome Unravels the Differences Between Cultivated and Wild Apple Species Regarding Disease Resistance and Cold Tolerance.</title>
        <authorList>
            <person name="Chen X."/>
        </authorList>
    </citation>
    <scope>NUCLEOTIDE SEQUENCE [LARGE SCALE GENOMIC DNA]</scope>
    <source>
        <strain evidence="2">cv. Shandingzi</strain>
        <tissue evidence="1">Leaves</tissue>
    </source>
</reference>
<proteinExistence type="predicted"/>